<evidence type="ECO:0000256" key="6">
    <source>
        <dbReference type="ARBA" id="ARBA00022801"/>
    </source>
</evidence>
<accession>A0A843UWY8</accession>
<keyword evidence="12" id="KW-0472">Membrane</keyword>
<dbReference type="PROSITE" id="PS00136">
    <property type="entry name" value="SUBTILASE_ASP"/>
    <property type="match status" value="1"/>
</dbReference>
<dbReference type="Pfam" id="PF05922">
    <property type="entry name" value="Inhibitor_I9"/>
    <property type="match status" value="1"/>
</dbReference>
<dbReference type="Gene3D" id="3.30.70.80">
    <property type="entry name" value="Peptidase S8 propeptide/proteinase inhibitor I9"/>
    <property type="match status" value="1"/>
</dbReference>
<proteinExistence type="inferred from homology"/>
<comment type="subcellular location">
    <subcellularLocation>
        <location evidence="1">Secreted</location>
    </subcellularLocation>
</comment>
<dbReference type="Proteomes" id="UP000652761">
    <property type="component" value="Unassembled WGS sequence"/>
</dbReference>
<evidence type="ECO:0000256" key="9">
    <source>
        <dbReference type="PIRSR" id="PIRSR615500-1"/>
    </source>
</evidence>
<dbReference type="InterPro" id="IPR023827">
    <property type="entry name" value="Peptidase_S8_Asp-AS"/>
</dbReference>
<evidence type="ECO:0000256" key="1">
    <source>
        <dbReference type="ARBA" id="ARBA00004613"/>
    </source>
</evidence>
<dbReference type="InterPro" id="IPR037045">
    <property type="entry name" value="S8pro/Inhibitor_I9_sf"/>
</dbReference>
<dbReference type="FunFam" id="3.50.30.30:FF:000005">
    <property type="entry name" value="subtilisin-like protease SBT1.5"/>
    <property type="match status" value="1"/>
</dbReference>
<dbReference type="PANTHER" id="PTHR10795">
    <property type="entry name" value="PROPROTEIN CONVERTASE SUBTILISIN/KEXIN"/>
    <property type="match status" value="1"/>
</dbReference>
<dbReference type="InterPro" id="IPR015500">
    <property type="entry name" value="Peptidase_S8_subtilisin-rel"/>
</dbReference>
<evidence type="ECO:0000256" key="3">
    <source>
        <dbReference type="ARBA" id="ARBA00022525"/>
    </source>
</evidence>
<dbReference type="InterPro" id="IPR034197">
    <property type="entry name" value="Peptidases_S8_3"/>
</dbReference>
<feature type="region of interest" description="Disordered" evidence="11">
    <location>
        <begin position="213"/>
        <end position="233"/>
    </location>
</feature>
<keyword evidence="4 10" id="KW-0645">Protease</keyword>
<feature type="transmembrane region" description="Helical" evidence="12">
    <location>
        <begin position="7"/>
        <end position="24"/>
    </location>
</feature>
<evidence type="ECO:0008006" key="19">
    <source>
        <dbReference type="Google" id="ProtNLM"/>
    </source>
</evidence>
<keyword evidence="7 10" id="KW-0720">Serine protease</keyword>
<dbReference type="InterPro" id="IPR045051">
    <property type="entry name" value="SBT"/>
</dbReference>
<dbReference type="GO" id="GO:0006508">
    <property type="term" value="P:proteolysis"/>
    <property type="evidence" value="ECO:0007669"/>
    <property type="project" value="UniProtKB-KW"/>
</dbReference>
<dbReference type="Gene3D" id="3.50.30.30">
    <property type="match status" value="1"/>
</dbReference>
<evidence type="ECO:0000256" key="2">
    <source>
        <dbReference type="ARBA" id="ARBA00011073"/>
    </source>
</evidence>
<feature type="compositionally biased region" description="Basic and acidic residues" evidence="11">
    <location>
        <begin position="216"/>
        <end position="229"/>
    </location>
</feature>
<dbReference type="InterPro" id="IPR046450">
    <property type="entry name" value="PA_dom_sf"/>
</dbReference>
<keyword evidence="12" id="KW-1133">Transmembrane helix</keyword>
<sequence length="775" mass="80473">MAERDPFVSFLFLAFLFFFFFLVYDPVLALGGRNHGGGGCGLGAADPRLQTYIVHVEQPEGAAFTDLEERDAWYRSFLPVDAAADGGLREPRWVHSYYEVLSGFAARLTEEEVAVMEKEGFLRAFPDTVVPLATTHTPEFLGLHQGSGLWGTGAGGGRLGEGVIVGMLDSGITPGHPSFGDDDMPLPPSRWKGSCQPPEFCNKKIIGARNFVTDNDPEKASPADEDGHGTHTASTVAGSFVRGASVLGSAKGTASGIAPRAHLAIYKVCGIDRCKSSDILAGMDAAVADGVDVLSLSLGGDSMPFYSDMIAIGAFGANKRGVFVSCAAGNSGPEMETVSNDAPWILTVAASTMDRSIVATVNLGDGSKFEGQSAFQPSGFTHESLPLVFPGSVEEPSAPIYCGQGSLVGFDVKGKVVVCQRGGYVANVAKGAAVLGAGGASMIIVNRELEANTTEATAHVLPASHVSFAAGTKIINYINASSHPTASISFEGTKLGLSSYLPAPAVASFSSRGPSVSSPGILKPDVLGPGDNVLAAWPFPVGPPSKNTGSKGASFNVISGTSMAAPHLSGVAALLKSAHPDWSPAAIKSAIMTTADVRGNDGELIKDENSEPASLFDIGAGHVNASRAADPGLVYDLGTSDYVAYICSLGYTDEQVAAVVGQRGACAAVKSISGGELNYPSISVTLRSMSPKVAVNRTVTNVGEAGETYKVEVEEPAGVAVSVNPQTLKFSEVKEKQSFTVSFTKRGRAHGSLQGNLRWVSAKHAVRSSISITVE</sequence>
<dbReference type="PRINTS" id="PR00723">
    <property type="entry name" value="SUBTILISIN"/>
</dbReference>
<keyword evidence="12" id="KW-0812">Transmembrane</keyword>
<evidence type="ECO:0000256" key="5">
    <source>
        <dbReference type="ARBA" id="ARBA00022729"/>
    </source>
</evidence>
<dbReference type="EMBL" id="NMUH01001032">
    <property type="protein sequence ID" value="MQL88125.1"/>
    <property type="molecule type" value="Genomic_DNA"/>
</dbReference>
<dbReference type="InterPro" id="IPR010259">
    <property type="entry name" value="S8pro/Inhibitor_I9"/>
</dbReference>
<evidence type="ECO:0000256" key="8">
    <source>
        <dbReference type="ARBA" id="ARBA00023180"/>
    </source>
</evidence>
<reference evidence="17" key="1">
    <citation type="submission" date="2017-07" db="EMBL/GenBank/DDBJ databases">
        <title>Taro Niue Genome Assembly and Annotation.</title>
        <authorList>
            <person name="Atibalentja N."/>
            <person name="Keating K."/>
            <person name="Fields C.J."/>
        </authorList>
    </citation>
    <scope>NUCLEOTIDE SEQUENCE</scope>
    <source>
        <strain evidence="17">Niue_2</strain>
        <tissue evidence="17">Leaf</tissue>
    </source>
</reference>
<evidence type="ECO:0000259" key="14">
    <source>
        <dbReference type="Pfam" id="PF02225"/>
    </source>
</evidence>
<dbReference type="InterPro" id="IPR036852">
    <property type="entry name" value="Peptidase_S8/S53_dom_sf"/>
</dbReference>
<name>A0A843UWY8_COLES</name>
<evidence type="ECO:0000259" key="16">
    <source>
        <dbReference type="Pfam" id="PF17766"/>
    </source>
</evidence>
<keyword evidence="5" id="KW-0732">Signal</keyword>
<evidence type="ECO:0000313" key="17">
    <source>
        <dbReference type="EMBL" id="MQL88125.1"/>
    </source>
</evidence>
<dbReference type="Gene3D" id="3.40.50.200">
    <property type="entry name" value="Peptidase S8/S53 domain"/>
    <property type="match status" value="1"/>
</dbReference>
<dbReference type="OrthoDB" id="206201at2759"/>
<evidence type="ECO:0000256" key="10">
    <source>
        <dbReference type="PROSITE-ProRule" id="PRU01240"/>
    </source>
</evidence>
<dbReference type="CDD" id="cd04852">
    <property type="entry name" value="Peptidases_S8_3"/>
    <property type="match status" value="1"/>
</dbReference>
<keyword evidence="18" id="KW-1185">Reference proteome</keyword>
<evidence type="ECO:0000256" key="4">
    <source>
        <dbReference type="ARBA" id="ARBA00022670"/>
    </source>
</evidence>
<feature type="domain" description="Inhibitor I9" evidence="15">
    <location>
        <begin position="51"/>
        <end position="132"/>
    </location>
</feature>
<feature type="active site" description="Charge relay system" evidence="9 10">
    <location>
        <position position="169"/>
    </location>
</feature>
<dbReference type="GO" id="GO:0005576">
    <property type="term" value="C:extracellular region"/>
    <property type="evidence" value="ECO:0007669"/>
    <property type="project" value="UniProtKB-SubCell"/>
</dbReference>
<gene>
    <name evidence="17" type="ORF">Taro_020686</name>
</gene>
<feature type="domain" description="Subtilisin-like protease fibronectin type-III" evidence="16">
    <location>
        <begin position="676"/>
        <end position="772"/>
    </location>
</feature>
<feature type="active site" description="Charge relay system" evidence="9 10">
    <location>
        <position position="562"/>
    </location>
</feature>
<dbReference type="InterPro" id="IPR000209">
    <property type="entry name" value="Peptidase_S8/S53_dom"/>
</dbReference>
<dbReference type="Pfam" id="PF17766">
    <property type="entry name" value="fn3_6"/>
    <property type="match status" value="1"/>
</dbReference>
<evidence type="ECO:0000256" key="12">
    <source>
        <dbReference type="SAM" id="Phobius"/>
    </source>
</evidence>
<dbReference type="CDD" id="cd02120">
    <property type="entry name" value="PA_subtilisin_like"/>
    <property type="match status" value="1"/>
</dbReference>
<dbReference type="Gene3D" id="2.60.40.2310">
    <property type="match status" value="1"/>
</dbReference>
<feature type="active site" description="Charge relay system" evidence="9 10">
    <location>
        <position position="228"/>
    </location>
</feature>
<protein>
    <recommendedName>
        <fullName evidence="19">Subtilisin-like protease SBT1.2</fullName>
    </recommendedName>
</protein>
<dbReference type="Pfam" id="PF00082">
    <property type="entry name" value="Peptidase_S8"/>
    <property type="match status" value="1"/>
</dbReference>
<dbReference type="FunFam" id="3.40.50.200:FF:000006">
    <property type="entry name" value="Subtilisin-like protease SBT1.5"/>
    <property type="match status" value="1"/>
</dbReference>
<evidence type="ECO:0000313" key="18">
    <source>
        <dbReference type="Proteomes" id="UP000652761"/>
    </source>
</evidence>
<evidence type="ECO:0000259" key="15">
    <source>
        <dbReference type="Pfam" id="PF05922"/>
    </source>
</evidence>
<dbReference type="InterPro" id="IPR041469">
    <property type="entry name" value="Subtilisin-like_FN3"/>
</dbReference>
<organism evidence="17 18">
    <name type="scientific">Colocasia esculenta</name>
    <name type="common">Wild taro</name>
    <name type="synonym">Arum esculentum</name>
    <dbReference type="NCBI Taxonomy" id="4460"/>
    <lineage>
        <taxon>Eukaryota</taxon>
        <taxon>Viridiplantae</taxon>
        <taxon>Streptophyta</taxon>
        <taxon>Embryophyta</taxon>
        <taxon>Tracheophyta</taxon>
        <taxon>Spermatophyta</taxon>
        <taxon>Magnoliopsida</taxon>
        <taxon>Liliopsida</taxon>
        <taxon>Araceae</taxon>
        <taxon>Aroideae</taxon>
        <taxon>Colocasieae</taxon>
        <taxon>Colocasia</taxon>
    </lineage>
</organism>
<feature type="domain" description="PA" evidence="14">
    <location>
        <begin position="401"/>
        <end position="474"/>
    </location>
</feature>
<dbReference type="PROSITE" id="PS51892">
    <property type="entry name" value="SUBTILASE"/>
    <property type="match status" value="1"/>
</dbReference>
<keyword evidence="8" id="KW-0325">Glycoprotein</keyword>
<dbReference type="SUPFAM" id="SSF52743">
    <property type="entry name" value="Subtilisin-like"/>
    <property type="match status" value="1"/>
</dbReference>
<feature type="domain" description="Peptidase S8/S53" evidence="13">
    <location>
        <begin position="160"/>
        <end position="619"/>
    </location>
</feature>
<evidence type="ECO:0000259" key="13">
    <source>
        <dbReference type="Pfam" id="PF00082"/>
    </source>
</evidence>
<comment type="caution">
    <text evidence="17">The sequence shown here is derived from an EMBL/GenBank/DDBJ whole genome shotgun (WGS) entry which is preliminary data.</text>
</comment>
<evidence type="ECO:0000256" key="7">
    <source>
        <dbReference type="ARBA" id="ARBA00022825"/>
    </source>
</evidence>
<dbReference type="Pfam" id="PF02225">
    <property type="entry name" value="PA"/>
    <property type="match status" value="1"/>
</dbReference>
<dbReference type="SUPFAM" id="SSF52025">
    <property type="entry name" value="PA domain"/>
    <property type="match status" value="1"/>
</dbReference>
<dbReference type="InterPro" id="IPR003137">
    <property type="entry name" value="PA_domain"/>
</dbReference>
<keyword evidence="3" id="KW-0964">Secreted</keyword>
<dbReference type="GO" id="GO:0004252">
    <property type="term" value="F:serine-type endopeptidase activity"/>
    <property type="evidence" value="ECO:0007669"/>
    <property type="project" value="UniProtKB-UniRule"/>
</dbReference>
<evidence type="ECO:0000256" key="11">
    <source>
        <dbReference type="SAM" id="MobiDB-lite"/>
    </source>
</evidence>
<comment type="similarity">
    <text evidence="2 10">Belongs to the peptidase S8 family.</text>
</comment>
<dbReference type="AlphaFoldDB" id="A0A843UWY8"/>
<keyword evidence="6 10" id="KW-0378">Hydrolase</keyword>